<feature type="domain" description="FYVE-type" evidence="10">
    <location>
        <begin position="3504"/>
        <end position="3564"/>
    </location>
</feature>
<feature type="compositionally biased region" description="Acidic residues" evidence="9">
    <location>
        <begin position="3372"/>
        <end position="3392"/>
    </location>
</feature>
<evidence type="ECO:0000256" key="2">
    <source>
        <dbReference type="ARBA" id="ARBA00022723"/>
    </source>
</evidence>
<feature type="repeat" description="WD" evidence="7">
    <location>
        <begin position="3276"/>
        <end position="3295"/>
    </location>
</feature>
<dbReference type="InterPro" id="IPR011993">
    <property type="entry name" value="PH-like_dom_sf"/>
</dbReference>
<evidence type="ECO:0000259" key="12">
    <source>
        <dbReference type="PROSITE" id="PS51783"/>
    </source>
</evidence>
<feature type="compositionally biased region" description="Basic and acidic residues" evidence="9">
    <location>
        <begin position="1670"/>
        <end position="1680"/>
    </location>
</feature>
<dbReference type="SMART" id="SM00064">
    <property type="entry name" value="FYVE"/>
    <property type="match status" value="1"/>
</dbReference>
<dbReference type="SUPFAM" id="SSF57903">
    <property type="entry name" value="FYVE/PHD zinc finger"/>
    <property type="match status" value="1"/>
</dbReference>
<dbReference type="Pfam" id="PF23295">
    <property type="entry name" value="Arm_4"/>
    <property type="match status" value="1"/>
</dbReference>
<dbReference type="PROSITE" id="PS50294">
    <property type="entry name" value="WD_REPEATS_REGION"/>
    <property type="match status" value="1"/>
</dbReference>
<feature type="region of interest" description="Disordered" evidence="9">
    <location>
        <begin position="3302"/>
        <end position="3417"/>
    </location>
</feature>
<keyword evidence="1 7" id="KW-0853">WD repeat</keyword>
<dbReference type="SMART" id="SM00320">
    <property type="entry name" value="WD40"/>
    <property type="match status" value="5"/>
</dbReference>
<dbReference type="InterPro" id="IPR013083">
    <property type="entry name" value="Znf_RING/FYVE/PHD"/>
</dbReference>
<dbReference type="SMART" id="SM01026">
    <property type="entry name" value="Beach"/>
    <property type="match status" value="1"/>
</dbReference>
<dbReference type="Pfam" id="PF01363">
    <property type="entry name" value="FYVE"/>
    <property type="match status" value="1"/>
</dbReference>
<dbReference type="OrthoDB" id="10018316at2759"/>
<dbReference type="PROSITE" id="PS50178">
    <property type="entry name" value="ZF_FYVE"/>
    <property type="match status" value="1"/>
</dbReference>
<dbReference type="InterPro" id="IPR056252">
    <property type="entry name" value="Alfy-like_Arm-like"/>
</dbReference>
<organism evidence="13">
    <name type="scientific">Amphimedon queenslandica</name>
    <name type="common">Sponge</name>
    <dbReference type="NCBI Taxonomy" id="400682"/>
    <lineage>
        <taxon>Eukaryota</taxon>
        <taxon>Metazoa</taxon>
        <taxon>Porifera</taxon>
        <taxon>Demospongiae</taxon>
        <taxon>Heteroscleromorpha</taxon>
        <taxon>Haplosclerida</taxon>
        <taxon>Niphatidae</taxon>
        <taxon>Amphimedon</taxon>
    </lineage>
</organism>
<feature type="region of interest" description="Disordered" evidence="9">
    <location>
        <begin position="1013"/>
        <end position="1051"/>
    </location>
</feature>
<feature type="compositionally biased region" description="Basic and acidic residues" evidence="9">
    <location>
        <begin position="3342"/>
        <end position="3355"/>
    </location>
</feature>
<keyword evidence="8" id="KW-0175">Coiled coil</keyword>
<dbReference type="PROSITE" id="PS51783">
    <property type="entry name" value="PH_BEACH"/>
    <property type="match status" value="1"/>
</dbReference>
<dbReference type="PROSITE" id="PS50197">
    <property type="entry name" value="BEACH"/>
    <property type="match status" value="1"/>
</dbReference>
<keyword evidence="3" id="KW-0677">Repeat</keyword>
<evidence type="ECO:0000259" key="11">
    <source>
        <dbReference type="PROSITE" id="PS50197"/>
    </source>
</evidence>
<reference evidence="14" key="1">
    <citation type="journal article" date="2010" name="Nature">
        <title>The Amphimedon queenslandica genome and the evolution of animal complexity.</title>
        <authorList>
            <person name="Srivastava M."/>
            <person name="Simakov O."/>
            <person name="Chapman J."/>
            <person name="Fahey B."/>
            <person name="Gauthier M.E."/>
            <person name="Mitros T."/>
            <person name="Richards G.S."/>
            <person name="Conaco C."/>
            <person name="Dacre M."/>
            <person name="Hellsten U."/>
            <person name="Larroux C."/>
            <person name="Putnam N.H."/>
            <person name="Stanke M."/>
            <person name="Adamska M."/>
            <person name="Darling A."/>
            <person name="Degnan S.M."/>
            <person name="Oakley T.H."/>
            <person name="Plachetzki D.C."/>
            <person name="Zhai Y."/>
            <person name="Adamski M."/>
            <person name="Calcino A."/>
            <person name="Cummins S.F."/>
            <person name="Goodstein D.M."/>
            <person name="Harris C."/>
            <person name="Jackson D.J."/>
            <person name="Leys S.P."/>
            <person name="Shu S."/>
            <person name="Woodcroft B.J."/>
            <person name="Vervoort M."/>
            <person name="Kosik K.S."/>
            <person name="Manning G."/>
            <person name="Degnan B.M."/>
            <person name="Rokhsar D.S."/>
        </authorList>
    </citation>
    <scope>NUCLEOTIDE SEQUENCE [LARGE SCALE GENOMIC DNA]</scope>
</reference>
<protein>
    <recommendedName>
        <fullName evidence="15">WD repeat and FYVE domain-containing protein 3</fullName>
    </recommendedName>
</protein>
<dbReference type="PANTHER" id="PTHR46108">
    <property type="entry name" value="BLUE CHEESE"/>
    <property type="match status" value="1"/>
</dbReference>
<dbReference type="Gene3D" id="3.30.40.10">
    <property type="entry name" value="Zinc/RING finger domain, C3HC4 (zinc finger)"/>
    <property type="match status" value="1"/>
</dbReference>
<dbReference type="SUPFAM" id="SSF48371">
    <property type="entry name" value="ARM repeat"/>
    <property type="match status" value="2"/>
</dbReference>
<dbReference type="CDD" id="cd01201">
    <property type="entry name" value="PH_BEACH"/>
    <property type="match status" value="1"/>
</dbReference>
<feature type="domain" description="BEACH" evidence="11">
    <location>
        <begin position="2725"/>
        <end position="3019"/>
    </location>
</feature>
<dbReference type="InterPro" id="IPR036372">
    <property type="entry name" value="BEACH_dom_sf"/>
</dbReference>
<feature type="region of interest" description="Disordered" evidence="9">
    <location>
        <begin position="2520"/>
        <end position="2546"/>
    </location>
</feature>
<feature type="region of interest" description="Disordered" evidence="9">
    <location>
        <begin position="823"/>
        <end position="852"/>
    </location>
</feature>
<dbReference type="Pfam" id="PF00400">
    <property type="entry name" value="WD40"/>
    <property type="match status" value="1"/>
</dbReference>
<evidence type="ECO:0000313" key="14">
    <source>
        <dbReference type="Proteomes" id="UP000007879"/>
    </source>
</evidence>
<evidence type="ECO:0000256" key="5">
    <source>
        <dbReference type="ARBA" id="ARBA00022833"/>
    </source>
</evidence>
<feature type="region of interest" description="Disordered" evidence="9">
    <location>
        <begin position="1652"/>
        <end position="1689"/>
    </location>
</feature>
<sequence>MSVLDSFLSSIRRGTRQAAPVHESRPQENDLALQTLKRKYREYLQCEDTQEKETKLFQMVPLFNKSCTRMEESVLVEKFPEVFDFAENVSFIFVRHVTQLAQTSPSSLLEYFESDGETPSAGISLLKAIAVLSRGPDTIVNAMMSSNLSSILMRCLYLFLDLPTPASSESPSLGRGTKTSSQQRSQQRSELQKLFIRVINRLLRHAQAVDALLKFDDLSLLFCAISSPCSSYNKIWRKASAEAVMTVCKYSLSDEVISYVHKKNCISFCVRNIKNFADKQSPLEVTEILVALSCCLKDSSEFSNSLIDDFSAGEGYQFLFSFLLMLDGRGEQDAKDAQRHVVLLTSDLVYCGHKPMDIVMNDPGPFNPGFIIPAPLNSATTVRNKDAFLVLHNAFLHSTSSHLGKDIIDSIINIYKCDSANFFMLEPLHTLSSFLEALENKNEDVQISVFRLLDFVIAELNYVPTSALTSVGLLLEKFEYPRLQCLALNNILKFISHKASFKDIYREAGILILLVNALKTLTNQIKETEKEKTEQDLLSVDGLAGDAGDTYHSLNSPSLSLSNPQGQTEESIFLIIESLRATIEGSDINGRAFREAGGSICVMDMLNFKRYRRMALRLMTQLVLLDEGYVHIGKLLDILNTAKSTDVDLRIDILQTILAVFQLESSTKALFRDGCGFNYLISVLTSLYGSLGPSRGKPWGNVKKADILNLIQLVFTVLTVAMQDDPANKLFFETNIQFDSFSEPLKLLGCFAHDIEQCQSINTHLSPVKDSAQSIESEFQPLSPPAQNLPTSSFIFCAAEIFRYLRDMALGIPLSQSKPLLRLAPSSSTSPQRTAVTSSATPILSHGPSHDSGQPKKFYSGYLVHPGAVLCLMDLLPAIDYDSIIGRSLSTAPDTPTIGGSEWNEDDEVGISEGRQWCLYLQDCVVRQIYNIAGSERNQQSLCQVGLPGRLLLRCGSGLSDEAHPLHEALERTFEKLSYQSLTPADFRNFLRLGDPLCCKINDYTIEELSSIAESKEREEEVGEGLCETEEDKESPGETEEPAGQTLKDKLGQPLSLARIQSLVSMTTPRDGILYGGNKFGCSSPPFIEFDMSLDGFGCLFLPSVFPQTVSQSTQSNATTSVSTTGFGLGERPFPPSNGLTYSTWFSMCSVTPDETHPVNFLTLSQCFLTTEKSLASYPLLRMYLAIGEKKLYVSTQIPRNKRDPVIEDYIHKDDRKEKNLEVSFDVPQLCHASQGMWHHVLITVQAKGLRGKAKALVYVDGKAVGSSQKLPYIHPLPLAVGNHFLPFPSDSSPFLINAHIGTHVDNRHINPLVYRTGPSYLFDEPLQPLAVHHIFILGPNYVGSFQNPVPGSMSSSMYTESLGQQVSEERIVFGLIADRPSNHTLSELVNTYQYSGYDVSTIARELSLSDKDEVTPVTLLSNSVLHLIGPARCIGAVVCGYSGIRTFEPQPLRNLLSAVGGTSVVLGLVAMAANVDSLYAAMKAVVCIVGNNDRALKEMERTGGFKLLGMLLRDKSSLVNSNILHLTFTLVGTVDNEHESARISNVIAFKDLLADQSIWKNTSEDIQKSLCQHFYDLLTHSNDQVTNAHTMLHVKLVQELLTRLHDHSLSDHTIKSMINVINALFSHGPSDEDIRRFGQLLSSLLPRDHESETSVDLYGQETPPTPREAGGREGGEETHPQVVKQEKKSKRLIRLRNLLLDVLMSHFTTERNEFDSKFARQVVSTLGFDWFLLFLQPQVHRENVIKLLRMLVLILLSDSKLRKNFTNGDIFGGWLHGMRTVLPDYSDEIHKIILFSLSPDTRPEVSIPGPIILSRLLPYHLSSPQTFLLIIGLLLGTPVTEIPYTAPLTIDSLSSIFDISHNSKSTQRANSRLYPDAVFVLLAMIRLLLHEDKPESHNKALVVIKYLEQIYTNLPSFRNTLSTSQDFIEALAATLFPPNILMNVEEEETRGGDLDDDFVILSSPVSKDPPLKDDELATKDEETIAPSTLSKGEGGASSSNVIPALMRHDSSAVLNIIKLLRMIALDGFKTCTIQGKSGNAYDCPVLEMVLEAAPVGTTDYIKAYQTIILHAISKHLEAGNEDISVTLKEIGQFNKTSIGLGVFCNRLIDKLWQGVYSKPTDYLYSFLKKLVEQALTRPKLLPLNEIQSSFNRLILYQLSAVPDTEPEQKEFVDTLCLLSSHSHVIFDETNSDETFLRCLVYRLLALVFTEGECRQGGEYHSATDLESGASDRSSRRIRGYVPILSSSLLKSGANRLWSKMLEHKREALQGVLGIPLPLASSSSTAAIATTGATGSPSSAAGGTGPPVQLSIGNPAHTKLQNCKEFLEDRSLEKCWEDFKQQEEYIAPASDQASTKERGLLKTLLKRKTTRISGRDPRLVAEEYVCWQEPQLTVASHKFEDAMQRKYQRHLDYKIRFTSSEWARIEHELTRERGLWGPDKPSFLDKWMLDSVEGPSRMRKRLCRNYLFYEKYCYDPLLESNKGGKHQNPTSYHSPLYEARSAIFSDSSLLSHSFSSPPSHIAMTTPRARESSFSSTQQNNPLSGLDEGANRADILSSLDNDDPVARALFKMIDEPITECHQCARLTGLDSWDGLLLFGSTSFYVVEGITITKDSNVVDIESATDGSYDPVIPVHVQSNLLQTGEKRTIQCTKWSYVEIREVHKRRYLLRHCAMEVFSNDGQSLFLIFHLAQRDRIYQKLFSLARPSDQEHLLLIDPEMNPESVSSFFSVITGKKSLMQKWENGEISNFTYLIHLNTLAGRSYNDLMQYPVFPWVVADYDSPVLDLSDPKTFRDFSLPMGAQTSKRLKMFIERYKYFEDPMGEVSDPYYYGTHYSSAMSVASFLVRMEPFTQHFIKLQGGHFDLADRMFHSIPEAWRSASESNMADIKELIPEFFYLPDFLTNTNQYDLGIKQNMEELGDIILPPWSKGDPLEFIRVNREALESDYVSAHLHEWIDLIFGYKQQGKDAEKAHNIFHPLFYEGTIDIDTIDDPVRRNAVISFIHNFGQMPKQLFKRPHRSRKVFTGTAIGNPTIDQSAIGNLIPQVFFKNLAQLLPSKEPIKTIRGEVGQMIVTTSDKQLLIVEKRKLLLPPNYTRYFSWGYLDHSARIASVEGDKVISVFEGLQQGRILCTAALDENVLLTAGENTIVYVWNLKSGGPKERVPSSLSLKHTLHGHTGPILCLATSSSYNIIVSGSKDRTCIIWDSNKLLFVRQLCGHQSPVTIVNINQLSGNIVSCTRNDIRLWTVNGVLLARAELTITGNFRLLCCAVSEMFEWDNDNVILTGSTDGVVRLWRLEYDRDNDRMASSASPYPTTPPSTYIDTDYPNISSPISTKAPAKLARPVAHESESSEDKLDEISDTESSSDAFRRTGSDEDLPESMDEPESNKEEEEKEEERKRGEELKKERQPSVSTEDMGISRYVEEAKQRAKVLREKTGYWRRKLVLAHTLTMHTSFQRQDNTSPAGVSCITVSKDHRRLYIGDTRGRVFSWSVTDSPGGVMEHWILDDAVSGCMRCNMEFTITERKHHCRDCGKIFCSRCSDYQIEIERLKISKKVRVCVDCHDKIKQQQQQQQFVA</sequence>
<feature type="coiled-coil region" evidence="8">
    <location>
        <begin position="511"/>
        <end position="538"/>
    </location>
</feature>
<dbReference type="SUPFAM" id="SSF50729">
    <property type="entry name" value="PH domain-like"/>
    <property type="match status" value="1"/>
</dbReference>
<keyword evidence="4 6" id="KW-0863">Zinc-finger</keyword>
<dbReference type="InParanoid" id="A0A1X7VH50"/>
<dbReference type="Gene3D" id="2.130.10.10">
    <property type="entry name" value="YVTN repeat-like/Quinoprotein amine dehydrogenase"/>
    <property type="match status" value="1"/>
</dbReference>
<name>A0A1X7VH50_AMPQE</name>
<keyword evidence="2" id="KW-0479">Metal-binding</keyword>
<dbReference type="InterPro" id="IPR023362">
    <property type="entry name" value="PH-BEACH_dom"/>
</dbReference>
<reference evidence="13" key="2">
    <citation type="submission" date="2017-05" db="UniProtKB">
        <authorList>
            <consortium name="EnsemblMetazoa"/>
        </authorList>
    </citation>
    <scope>IDENTIFICATION</scope>
</reference>
<dbReference type="eggNOG" id="KOG1786">
    <property type="taxonomic scope" value="Eukaryota"/>
</dbReference>
<dbReference type="KEGG" id="aqu:100640402"/>
<evidence type="ECO:0000256" key="3">
    <source>
        <dbReference type="ARBA" id="ARBA00022737"/>
    </source>
</evidence>
<dbReference type="PANTHER" id="PTHR46108:SF4">
    <property type="entry name" value="BLUE CHEESE"/>
    <property type="match status" value="1"/>
</dbReference>
<dbReference type="PROSITE" id="PS50082">
    <property type="entry name" value="WD_REPEATS_2"/>
    <property type="match status" value="2"/>
</dbReference>
<evidence type="ECO:0000313" key="13">
    <source>
        <dbReference type="EnsemblMetazoa" id="Aqu2.1.39630_001"/>
    </source>
</evidence>
<dbReference type="Proteomes" id="UP000007879">
    <property type="component" value="Unassembled WGS sequence"/>
</dbReference>
<dbReference type="FunCoup" id="A0A1X7VH50">
    <property type="interactions" value="368"/>
</dbReference>
<dbReference type="InterPro" id="IPR000306">
    <property type="entry name" value="Znf_FYVE"/>
</dbReference>
<feature type="compositionally biased region" description="Low complexity" evidence="9">
    <location>
        <begin position="3304"/>
        <end position="3318"/>
    </location>
</feature>
<feature type="region of interest" description="Disordered" evidence="9">
    <location>
        <begin position="1966"/>
        <end position="1996"/>
    </location>
</feature>
<feature type="compositionally biased region" description="Polar residues" evidence="9">
    <location>
        <begin position="1986"/>
        <end position="1996"/>
    </location>
</feature>
<dbReference type="InterPro" id="IPR015943">
    <property type="entry name" value="WD40/YVTN_repeat-like_dom_sf"/>
</dbReference>
<evidence type="ECO:0000256" key="6">
    <source>
        <dbReference type="PROSITE-ProRule" id="PRU00091"/>
    </source>
</evidence>
<feature type="region of interest" description="Disordered" evidence="9">
    <location>
        <begin position="166"/>
        <end position="186"/>
    </location>
</feature>
<dbReference type="SUPFAM" id="SSF81837">
    <property type="entry name" value="BEACH domain"/>
    <property type="match status" value="1"/>
</dbReference>
<dbReference type="InterPro" id="IPR001680">
    <property type="entry name" value="WD40_rpt"/>
</dbReference>
<evidence type="ECO:0000256" key="1">
    <source>
        <dbReference type="ARBA" id="ARBA00022574"/>
    </source>
</evidence>
<dbReference type="SUPFAM" id="SSF50978">
    <property type="entry name" value="WD40 repeat-like"/>
    <property type="match status" value="1"/>
</dbReference>
<accession>A0A1X7VH50</accession>
<dbReference type="InterPro" id="IPR036322">
    <property type="entry name" value="WD40_repeat_dom_sf"/>
</dbReference>
<dbReference type="EnsemblMetazoa" id="Aqu2.1.39630_001">
    <property type="protein sequence ID" value="Aqu2.1.39630_001"/>
    <property type="gene ID" value="Aqu2.1.39630"/>
</dbReference>
<evidence type="ECO:0000256" key="9">
    <source>
        <dbReference type="SAM" id="MobiDB-lite"/>
    </source>
</evidence>
<proteinExistence type="predicted"/>
<feature type="repeat" description="WD" evidence="7">
    <location>
        <begin position="3171"/>
        <end position="3203"/>
    </location>
</feature>
<dbReference type="Pfam" id="PF02138">
    <property type="entry name" value="Beach"/>
    <property type="match status" value="1"/>
</dbReference>
<gene>
    <name evidence="13" type="primary">100640402</name>
</gene>
<dbReference type="InterPro" id="IPR016024">
    <property type="entry name" value="ARM-type_fold"/>
</dbReference>
<feature type="compositionally biased region" description="Polar residues" evidence="9">
    <location>
        <begin position="2531"/>
        <end position="2542"/>
    </location>
</feature>
<evidence type="ECO:0000256" key="8">
    <source>
        <dbReference type="SAM" id="Coils"/>
    </source>
</evidence>
<dbReference type="Gene3D" id="1.10.1540.10">
    <property type="entry name" value="BEACH domain"/>
    <property type="match status" value="1"/>
</dbReference>
<evidence type="ECO:0000259" key="10">
    <source>
        <dbReference type="PROSITE" id="PS50178"/>
    </source>
</evidence>
<dbReference type="CDD" id="cd06071">
    <property type="entry name" value="Beach"/>
    <property type="match status" value="1"/>
</dbReference>
<dbReference type="InterPro" id="IPR011011">
    <property type="entry name" value="Znf_FYVE_PHD"/>
</dbReference>
<feature type="compositionally biased region" description="Polar residues" evidence="9">
    <location>
        <begin position="825"/>
        <end position="842"/>
    </location>
</feature>
<evidence type="ECO:0000256" key="4">
    <source>
        <dbReference type="ARBA" id="ARBA00022771"/>
    </source>
</evidence>
<feature type="compositionally biased region" description="Acidic residues" evidence="9">
    <location>
        <begin position="1020"/>
        <end position="1041"/>
    </location>
</feature>
<dbReference type="FunFam" id="1.10.1540.10:FF:000002">
    <property type="entry name" value="WD repeat and FYVE domain containing 3"/>
    <property type="match status" value="1"/>
</dbReference>
<keyword evidence="5" id="KW-0862">Zinc</keyword>
<dbReference type="InterPro" id="IPR051944">
    <property type="entry name" value="BEACH_domain_protein"/>
</dbReference>
<dbReference type="eggNOG" id="KOG1788">
    <property type="taxonomic scope" value="Eukaryota"/>
</dbReference>
<dbReference type="GO" id="GO:0008270">
    <property type="term" value="F:zinc ion binding"/>
    <property type="evidence" value="ECO:0007669"/>
    <property type="project" value="UniProtKB-KW"/>
</dbReference>
<dbReference type="Gene3D" id="2.30.29.30">
    <property type="entry name" value="Pleckstrin-homology domain (PH domain)/Phosphotyrosine-binding domain (PTB)"/>
    <property type="match status" value="1"/>
</dbReference>
<keyword evidence="14" id="KW-1185">Reference proteome</keyword>
<dbReference type="STRING" id="400682.A0A1X7VH50"/>
<feature type="compositionally biased region" description="Basic and acidic residues" evidence="9">
    <location>
        <begin position="3393"/>
        <end position="3406"/>
    </location>
</feature>
<dbReference type="Pfam" id="PF14844">
    <property type="entry name" value="PH_BEACH"/>
    <property type="match status" value="1"/>
</dbReference>
<evidence type="ECO:0000256" key="7">
    <source>
        <dbReference type="PROSITE-ProRule" id="PRU00221"/>
    </source>
</evidence>
<dbReference type="InterPro" id="IPR000409">
    <property type="entry name" value="BEACH_dom"/>
</dbReference>
<evidence type="ECO:0008006" key="15">
    <source>
        <dbReference type="Google" id="ProtNLM"/>
    </source>
</evidence>
<feature type="domain" description="BEACH-type PH" evidence="12">
    <location>
        <begin position="2571"/>
        <end position="2700"/>
    </location>
</feature>
<feature type="compositionally biased region" description="Basic and acidic residues" evidence="9">
    <location>
        <begin position="1970"/>
        <end position="1983"/>
    </location>
</feature>
<dbReference type="InterPro" id="IPR017455">
    <property type="entry name" value="Znf_FYVE-rel"/>
</dbReference>
<dbReference type="EnsemblMetazoa" id="XM_019993293.1">
    <property type="protein sequence ID" value="XP_019848852.1"/>
    <property type="gene ID" value="LOC100640402"/>
</dbReference>